<organism evidence="3 4">
    <name type="scientific">Halalkalibacter suaedae</name>
    <dbReference type="NCBI Taxonomy" id="2822140"/>
    <lineage>
        <taxon>Bacteria</taxon>
        <taxon>Bacillati</taxon>
        <taxon>Bacillota</taxon>
        <taxon>Bacilli</taxon>
        <taxon>Bacillales</taxon>
        <taxon>Bacillaceae</taxon>
        <taxon>Halalkalibacter</taxon>
    </lineage>
</organism>
<dbReference type="PANTHER" id="PTHR43329">
    <property type="entry name" value="EPOXIDE HYDROLASE"/>
    <property type="match status" value="1"/>
</dbReference>
<dbReference type="Gene3D" id="3.40.50.1820">
    <property type="entry name" value="alpha/beta hydrolase"/>
    <property type="match status" value="1"/>
</dbReference>
<proteinExistence type="predicted"/>
<feature type="domain" description="AB hydrolase-1" evidence="2">
    <location>
        <begin position="27"/>
        <end position="272"/>
    </location>
</feature>
<evidence type="ECO:0000259" key="2">
    <source>
        <dbReference type="Pfam" id="PF00561"/>
    </source>
</evidence>
<dbReference type="Pfam" id="PF00561">
    <property type="entry name" value="Abhydrolase_1"/>
    <property type="match status" value="1"/>
</dbReference>
<dbReference type="InterPro" id="IPR029058">
    <property type="entry name" value="AB_hydrolase_fold"/>
</dbReference>
<dbReference type="Proteomes" id="UP000678228">
    <property type="component" value="Unassembled WGS sequence"/>
</dbReference>
<name>A0A941AT61_9BACI</name>
<keyword evidence="4" id="KW-1185">Reference proteome</keyword>
<accession>A0A941AT61</accession>
<dbReference type="PRINTS" id="PR00111">
    <property type="entry name" value="ABHYDROLASE"/>
</dbReference>
<dbReference type="RefSeq" id="WP_210596693.1">
    <property type="nucleotide sequence ID" value="NZ_JAGKSQ010000003.1"/>
</dbReference>
<evidence type="ECO:0000313" key="4">
    <source>
        <dbReference type="Proteomes" id="UP000678228"/>
    </source>
</evidence>
<dbReference type="InterPro" id="IPR000639">
    <property type="entry name" value="Epox_hydrolase-like"/>
</dbReference>
<dbReference type="PRINTS" id="PR00412">
    <property type="entry name" value="EPOXHYDRLASE"/>
</dbReference>
<gene>
    <name evidence="3" type="ORF">J7W16_07540</name>
</gene>
<keyword evidence="1 3" id="KW-0378">Hydrolase</keyword>
<dbReference type="SUPFAM" id="SSF53474">
    <property type="entry name" value="alpha/beta-Hydrolases"/>
    <property type="match status" value="1"/>
</dbReference>
<evidence type="ECO:0000313" key="3">
    <source>
        <dbReference type="EMBL" id="MBP3950984.1"/>
    </source>
</evidence>
<sequence length="286" mass="32927">MNEIEHSYIETNGVTLHVAIAGQKDGPLVILLHGFPEFWYGWNQQVTPLVKAGYRVVIPDQRGYNLSEKPEEIDAYKLTTLRDDVIGIIDQLGYEQASIIGHDWGGAVAWYLAASHPSYVNRLIVINIPHPEIMKKALYTKPTQLLRSSYMLFFQLPTLPEKFLQSNQFQSLKTALRMTSNRNTFDDHTLHMYLEAWSMPYSLTGMLNWYRAIRRGSLNHVPISKITIPVCIIWGKNDQFLPLELAKRSLEMCQDGQLIAVDEATHWVHHEQPTILNQLIRQFLTN</sequence>
<evidence type="ECO:0000256" key="1">
    <source>
        <dbReference type="ARBA" id="ARBA00022801"/>
    </source>
</evidence>
<dbReference type="GO" id="GO:0016787">
    <property type="term" value="F:hydrolase activity"/>
    <property type="evidence" value="ECO:0007669"/>
    <property type="project" value="UniProtKB-KW"/>
</dbReference>
<comment type="caution">
    <text evidence="3">The sequence shown here is derived from an EMBL/GenBank/DDBJ whole genome shotgun (WGS) entry which is preliminary data.</text>
</comment>
<dbReference type="AlphaFoldDB" id="A0A941AT61"/>
<dbReference type="EMBL" id="JAGKSQ010000003">
    <property type="protein sequence ID" value="MBP3950984.1"/>
    <property type="molecule type" value="Genomic_DNA"/>
</dbReference>
<protein>
    <submittedName>
        <fullName evidence="3">Alpha/beta hydrolase</fullName>
    </submittedName>
</protein>
<reference evidence="3" key="1">
    <citation type="submission" date="2021-03" db="EMBL/GenBank/DDBJ databases">
        <title>Bacillus suaedae sp. nov., isolated from Suaeda aralocaspica.</title>
        <authorList>
            <person name="Lei R.F.R."/>
        </authorList>
    </citation>
    <scope>NUCLEOTIDE SEQUENCE</scope>
    <source>
        <strain evidence="3">YZJH907-2</strain>
    </source>
</reference>
<dbReference type="InterPro" id="IPR000073">
    <property type="entry name" value="AB_hydrolase_1"/>
</dbReference>